<dbReference type="STRING" id="1173061.A0A0J9XCV6"/>
<dbReference type="PANTHER" id="PTHR37992:SF1">
    <property type="entry name" value="DUF1774-DOMAIN-CONTAINING PROTEIN"/>
    <property type="match status" value="1"/>
</dbReference>
<feature type="transmembrane region" description="Helical" evidence="2">
    <location>
        <begin position="12"/>
        <end position="32"/>
    </location>
</feature>
<sequence>MPLAQATINNTAYRPSIILTSVTFVVSAYYSIFKFLPHLKDIRNTPFTANSFFVIVFWAAFTLSQFLFLFKVTRDQISIPSHAFLSHLTMFNILHLAWVLLLLRRFYLIAEILVLANFVNVLSFYVSERSYRTKTGLLYVHLPLSSFPFTWLFYTILWNGFLVFTTRDGRGHDHENEFGLAARILSNMLIFEYLFVPFVLLLLYKDWTFGILLSFLVFGIGLDQVLVKVIALQWIFAFIIATVVFLLSIVVLFNQVKSNNPETPIASGGGGDANQRGSETEPLLA</sequence>
<feature type="transmembrane region" description="Helical" evidence="2">
    <location>
        <begin position="233"/>
        <end position="253"/>
    </location>
</feature>
<feature type="transmembrane region" description="Helical" evidence="2">
    <location>
        <begin position="82"/>
        <end position="100"/>
    </location>
</feature>
<gene>
    <name evidence="3" type="ORF">BN980_GECA10s01242g</name>
</gene>
<evidence type="ECO:0000256" key="2">
    <source>
        <dbReference type="SAM" id="Phobius"/>
    </source>
</evidence>
<evidence type="ECO:0000313" key="3">
    <source>
        <dbReference type="EMBL" id="CDO55187.1"/>
    </source>
</evidence>
<dbReference type="AlphaFoldDB" id="A0A0J9XCV6"/>
<protein>
    <submittedName>
        <fullName evidence="3">Uncharacterized protein</fullName>
    </submittedName>
</protein>
<dbReference type="OrthoDB" id="3342455at2759"/>
<feature type="transmembrane region" description="Helical" evidence="2">
    <location>
        <begin position="209"/>
        <end position="227"/>
    </location>
</feature>
<accession>A0A0J9XCV6</accession>
<dbReference type="Proteomes" id="UP000242525">
    <property type="component" value="Unassembled WGS sequence"/>
</dbReference>
<evidence type="ECO:0000313" key="4">
    <source>
        <dbReference type="Proteomes" id="UP000242525"/>
    </source>
</evidence>
<reference evidence="3" key="1">
    <citation type="submission" date="2014-03" db="EMBL/GenBank/DDBJ databases">
        <authorList>
            <person name="Casaregola S."/>
        </authorList>
    </citation>
    <scope>NUCLEOTIDE SEQUENCE [LARGE SCALE GENOMIC DNA]</scope>
    <source>
        <strain evidence="3">CLIB 918</strain>
    </source>
</reference>
<dbReference type="EMBL" id="CCBN010000010">
    <property type="protein sequence ID" value="CDO55187.1"/>
    <property type="molecule type" value="Genomic_DNA"/>
</dbReference>
<feature type="region of interest" description="Disordered" evidence="1">
    <location>
        <begin position="264"/>
        <end position="285"/>
    </location>
</feature>
<dbReference type="Pfam" id="PF08611">
    <property type="entry name" value="DUF1774"/>
    <property type="match status" value="1"/>
</dbReference>
<dbReference type="PANTHER" id="PTHR37992">
    <property type="entry name" value="EXPRESSED PROTEIN"/>
    <property type="match status" value="1"/>
</dbReference>
<feature type="transmembrane region" description="Helical" evidence="2">
    <location>
        <begin position="138"/>
        <end position="164"/>
    </location>
</feature>
<keyword evidence="4" id="KW-1185">Reference proteome</keyword>
<feature type="transmembrane region" description="Helical" evidence="2">
    <location>
        <begin position="52"/>
        <end position="70"/>
    </location>
</feature>
<dbReference type="InterPro" id="IPR013920">
    <property type="entry name" value="DUF1774_fun"/>
</dbReference>
<feature type="transmembrane region" description="Helical" evidence="2">
    <location>
        <begin position="106"/>
        <end position="126"/>
    </location>
</feature>
<proteinExistence type="predicted"/>
<keyword evidence="2" id="KW-0472">Membrane</keyword>
<comment type="caution">
    <text evidence="3">The sequence shown here is derived from an EMBL/GenBank/DDBJ whole genome shotgun (WGS) entry which is preliminary data.</text>
</comment>
<feature type="transmembrane region" description="Helical" evidence="2">
    <location>
        <begin position="184"/>
        <end position="204"/>
    </location>
</feature>
<keyword evidence="2" id="KW-1133">Transmembrane helix</keyword>
<organism evidence="3 4">
    <name type="scientific">Geotrichum candidum</name>
    <name type="common">Oospora lactis</name>
    <name type="synonym">Dipodascus geotrichum</name>
    <dbReference type="NCBI Taxonomy" id="1173061"/>
    <lineage>
        <taxon>Eukaryota</taxon>
        <taxon>Fungi</taxon>
        <taxon>Dikarya</taxon>
        <taxon>Ascomycota</taxon>
        <taxon>Saccharomycotina</taxon>
        <taxon>Dipodascomycetes</taxon>
        <taxon>Dipodascales</taxon>
        <taxon>Dipodascaceae</taxon>
        <taxon>Geotrichum</taxon>
    </lineage>
</organism>
<keyword evidence="2" id="KW-0812">Transmembrane</keyword>
<evidence type="ECO:0000256" key="1">
    <source>
        <dbReference type="SAM" id="MobiDB-lite"/>
    </source>
</evidence>
<name>A0A0J9XCV6_GEOCN</name>